<feature type="signal peptide" evidence="2">
    <location>
        <begin position="1"/>
        <end position="19"/>
    </location>
</feature>
<dbReference type="EMBL" id="CP011129">
    <property type="protein sequence ID" value="ALN79094.1"/>
    <property type="molecule type" value="Genomic_DNA"/>
</dbReference>
<dbReference type="KEGG" id="lab:LA76x_0933"/>
<keyword evidence="2" id="KW-0732">Signal</keyword>
<evidence type="ECO:0000313" key="4">
    <source>
        <dbReference type="Proteomes" id="UP000060787"/>
    </source>
</evidence>
<accession>A0A0S2F6B9</accession>
<feature type="chain" id="PRO_5009798104" description="Secreted protein" evidence="2">
    <location>
        <begin position="20"/>
        <end position="150"/>
    </location>
</feature>
<reference evidence="3 4" key="1">
    <citation type="journal article" date="2015" name="BMC Genomics">
        <title>Comparative genomics and metabolic profiling of the genus Lysobacter.</title>
        <authorList>
            <person name="de Bruijn I."/>
            <person name="Cheng X."/>
            <person name="de Jager V."/>
            <person name="Exposito R.G."/>
            <person name="Watrous J."/>
            <person name="Patel N."/>
            <person name="Postma J."/>
            <person name="Dorrestein P.C."/>
            <person name="Kobayashi D."/>
            <person name="Raaijmakers J.M."/>
        </authorList>
    </citation>
    <scope>NUCLEOTIDE SEQUENCE [LARGE SCALE GENOMIC DNA]</scope>
    <source>
        <strain evidence="3 4">76</strain>
    </source>
</reference>
<dbReference type="AlphaFoldDB" id="A0A0S2F6B9"/>
<name>A0A0S2F6B9_LYSAN</name>
<evidence type="ECO:0008006" key="5">
    <source>
        <dbReference type="Google" id="ProtNLM"/>
    </source>
</evidence>
<organism evidence="3 4">
    <name type="scientific">Lysobacter antibioticus</name>
    <dbReference type="NCBI Taxonomy" id="84531"/>
    <lineage>
        <taxon>Bacteria</taxon>
        <taxon>Pseudomonadati</taxon>
        <taxon>Pseudomonadota</taxon>
        <taxon>Gammaproteobacteria</taxon>
        <taxon>Lysobacterales</taxon>
        <taxon>Lysobacteraceae</taxon>
        <taxon>Lysobacter</taxon>
    </lineage>
</organism>
<dbReference type="RefSeq" id="WP_057916772.1">
    <property type="nucleotide sequence ID" value="NZ_CP011129.1"/>
</dbReference>
<sequence>MRKILSTLILAAACATATASPDRAPFEVQGVLEQQKQIRAEVEAGKGAYGGLDANARRELTTRQERLVKLLEGRRYEDLSESERESAHGDLAWIAQAARSDEEKLICERVRPIGSNRVERVCKTASQRRKEQEARGQDPELLRQQGRPTM</sequence>
<keyword evidence="4" id="KW-1185">Reference proteome</keyword>
<proteinExistence type="predicted"/>
<dbReference type="KEGG" id="laq:GLA29479_3121"/>
<feature type="compositionally biased region" description="Basic and acidic residues" evidence="1">
    <location>
        <begin position="124"/>
        <end position="141"/>
    </location>
</feature>
<dbReference type="Proteomes" id="UP000060787">
    <property type="component" value="Chromosome"/>
</dbReference>
<feature type="region of interest" description="Disordered" evidence="1">
    <location>
        <begin position="124"/>
        <end position="150"/>
    </location>
</feature>
<dbReference type="PATRIC" id="fig|84531.7.peg.3058"/>
<evidence type="ECO:0000313" key="3">
    <source>
        <dbReference type="EMBL" id="ALN79094.1"/>
    </source>
</evidence>
<protein>
    <recommendedName>
        <fullName evidence="5">Secreted protein</fullName>
    </recommendedName>
</protein>
<evidence type="ECO:0000256" key="2">
    <source>
        <dbReference type="SAM" id="SignalP"/>
    </source>
</evidence>
<gene>
    <name evidence="3" type="ORF">LA76x_0933</name>
</gene>
<evidence type="ECO:0000256" key="1">
    <source>
        <dbReference type="SAM" id="MobiDB-lite"/>
    </source>
</evidence>
<dbReference type="OrthoDB" id="6025022at2"/>